<comment type="subcellular location">
    <subcellularLocation>
        <location evidence="1">Nucleus</location>
    </subcellularLocation>
</comment>
<dbReference type="GO" id="GO:0000976">
    <property type="term" value="F:transcription cis-regulatory region binding"/>
    <property type="evidence" value="ECO:0007669"/>
    <property type="project" value="TreeGrafter"/>
</dbReference>
<feature type="compositionally biased region" description="Low complexity" evidence="6">
    <location>
        <begin position="73"/>
        <end position="97"/>
    </location>
</feature>
<comment type="caution">
    <text evidence="8">The sequence shown here is derived from an EMBL/GenBank/DDBJ whole genome shotgun (WGS) entry which is preliminary data.</text>
</comment>
<feature type="domain" description="Zn(2)-C6 fungal-type" evidence="7">
    <location>
        <begin position="8"/>
        <end position="36"/>
    </location>
</feature>
<dbReference type="GO" id="GO:0008270">
    <property type="term" value="F:zinc ion binding"/>
    <property type="evidence" value="ECO:0007669"/>
    <property type="project" value="InterPro"/>
</dbReference>
<organism evidence="8 9">
    <name type="scientific">Penicillium citrinum</name>
    <dbReference type="NCBI Taxonomy" id="5077"/>
    <lineage>
        <taxon>Eukaryota</taxon>
        <taxon>Fungi</taxon>
        <taxon>Dikarya</taxon>
        <taxon>Ascomycota</taxon>
        <taxon>Pezizomycotina</taxon>
        <taxon>Eurotiomycetes</taxon>
        <taxon>Eurotiomycetidae</taxon>
        <taxon>Eurotiales</taxon>
        <taxon>Aspergillaceae</taxon>
        <taxon>Penicillium</taxon>
    </lineage>
</organism>
<dbReference type="OrthoDB" id="5386330at2759"/>
<keyword evidence="3" id="KW-0238">DNA-binding</keyword>
<dbReference type="Proteomes" id="UP001147733">
    <property type="component" value="Unassembled WGS sequence"/>
</dbReference>
<evidence type="ECO:0000256" key="3">
    <source>
        <dbReference type="ARBA" id="ARBA00023125"/>
    </source>
</evidence>
<dbReference type="GeneID" id="81387567"/>
<reference evidence="8" key="2">
    <citation type="journal article" date="2023" name="IMA Fungus">
        <title>Comparative genomic study of the Penicillium genus elucidates a diverse pangenome and 15 lateral gene transfer events.</title>
        <authorList>
            <person name="Petersen C."/>
            <person name="Sorensen T."/>
            <person name="Nielsen M.R."/>
            <person name="Sondergaard T.E."/>
            <person name="Sorensen J.L."/>
            <person name="Fitzpatrick D.A."/>
            <person name="Frisvad J.C."/>
            <person name="Nielsen K.L."/>
        </authorList>
    </citation>
    <scope>NUCLEOTIDE SEQUENCE</scope>
    <source>
        <strain evidence="8">IBT 23319</strain>
    </source>
</reference>
<evidence type="ECO:0000313" key="8">
    <source>
        <dbReference type="EMBL" id="KAJ5220608.1"/>
    </source>
</evidence>
<dbReference type="PANTHER" id="PTHR37534">
    <property type="entry name" value="TRANSCRIPTIONAL ACTIVATOR PROTEIN UGA3"/>
    <property type="match status" value="1"/>
</dbReference>
<keyword evidence="4" id="KW-0804">Transcription</keyword>
<gene>
    <name evidence="8" type="ORF">N7469_009495</name>
</gene>
<dbReference type="InterPro" id="IPR036864">
    <property type="entry name" value="Zn2-C6_fun-type_DNA-bd_sf"/>
</dbReference>
<reference evidence="8" key="1">
    <citation type="submission" date="2022-11" db="EMBL/GenBank/DDBJ databases">
        <authorList>
            <person name="Petersen C."/>
        </authorList>
    </citation>
    <scope>NUCLEOTIDE SEQUENCE</scope>
    <source>
        <strain evidence="8">IBT 23319</strain>
    </source>
</reference>
<feature type="region of interest" description="Disordered" evidence="6">
    <location>
        <begin position="50"/>
        <end position="108"/>
    </location>
</feature>
<dbReference type="EMBL" id="JAPQKT010000009">
    <property type="protein sequence ID" value="KAJ5220608.1"/>
    <property type="molecule type" value="Genomic_DNA"/>
</dbReference>
<accession>A0A9W9TFC3</accession>
<dbReference type="PROSITE" id="PS50048">
    <property type="entry name" value="ZN2_CY6_FUNGAL_2"/>
    <property type="match status" value="1"/>
</dbReference>
<evidence type="ECO:0000259" key="7">
    <source>
        <dbReference type="PROSITE" id="PS50048"/>
    </source>
</evidence>
<dbReference type="SUPFAM" id="SSF57701">
    <property type="entry name" value="Zn2/Cys6 DNA-binding domain"/>
    <property type="match status" value="1"/>
</dbReference>
<evidence type="ECO:0000313" key="9">
    <source>
        <dbReference type="Proteomes" id="UP001147733"/>
    </source>
</evidence>
<evidence type="ECO:0000256" key="6">
    <source>
        <dbReference type="SAM" id="MobiDB-lite"/>
    </source>
</evidence>
<dbReference type="Pfam" id="PF11951">
    <property type="entry name" value="Fungal_trans_2"/>
    <property type="match status" value="1"/>
</dbReference>
<dbReference type="RefSeq" id="XP_056495531.1">
    <property type="nucleotide sequence ID" value="XM_056648400.1"/>
</dbReference>
<dbReference type="Pfam" id="PF00172">
    <property type="entry name" value="Zn_clus"/>
    <property type="match status" value="1"/>
</dbReference>
<dbReference type="GO" id="GO:0005634">
    <property type="term" value="C:nucleus"/>
    <property type="evidence" value="ECO:0007669"/>
    <property type="project" value="UniProtKB-SubCell"/>
</dbReference>
<dbReference type="InterPro" id="IPR001138">
    <property type="entry name" value="Zn2Cys6_DnaBD"/>
</dbReference>
<dbReference type="AlphaFoldDB" id="A0A9W9TFC3"/>
<dbReference type="PANTHER" id="PTHR37534:SF48">
    <property type="entry name" value="FINGER DOMAIN PROTEIN, PUTATIVE-RELATED"/>
    <property type="match status" value="1"/>
</dbReference>
<keyword evidence="2" id="KW-0805">Transcription regulation</keyword>
<protein>
    <recommendedName>
        <fullName evidence="7">Zn(2)-C6 fungal-type domain-containing protein</fullName>
    </recommendedName>
</protein>
<evidence type="ECO:0000256" key="1">
    <source>
        <dbReference type="ARBA" id="ARBA00004123"/>
    </source>
</evidence>
<evidence type="ECO:0000256" key="2">
    <source>
        <dbReference type="ARBA" id="ARBA00023015"/>
    </source>
</evidence>
<name>A0A9W9TFC3_PENCI</name>
<dbReference type="InterPro" id="IPR021858">
    <property type="entry name" value="Fun_TF"/>
</dbReference>
<keyword evidence="9" id="KW-1185">Reference proteome</keyword>
<dbReference type="GO" id="GO:0000981">
    <property type="term" value="F:DNA-binding transcription factor activity, RNA polymerase II-specific"/>
    <property type="evidence" value="ECO:0007669"/>
    <property type="project" value="InterPro"/>
</dbReference>
<sequence length="534" mass="60043">MAEDRKRHCWECLRRRLVCDFQQPGCKRCAASKVECPGYGETPPMRVKWLAPGKVTSRQRKGTSNHQQHCRDSSTSTSIPATSSEISRKSSGFSSPDSSDETQHEEIPRLHLKTDYHALIDSVEYCMEPSYYNPCKAIEKLTITTVNSCMYPQLADSLRLGTNTNIYKLSPNLFQLGLTRPAHLQLSLICLTLSHRINQLSHDVSSRPLKPTFYRYRGLVIRSLNEDINTPNTRNGDIVLAGILTLLLVDAQQGISQHWRYHIDGVRRLITLRGGMHRLAVSPGVLPIILSFIHFVVLADTSSPASNMLVDGLDFKELHEMVNEYGGNGYGFQMCPTPLFTEIIHVNHLRNQMQKRSDTDTSDLQRAAREILHRVYEFSAAAWTESNEFLTEESQLIAETYRSAVAVYCMSSLASAGALPPDPLLRSNCEMEGRILYGLLAKSMSRRSAGYMFWPLLILGVQAIDGDNAMRHFVRKHAASMSACTGTYSPLAAKEVLEKYWASSKAGWDSCFETPQMFTTVLTVNRGQLPRRKS</sequence>
<dbReference type="CDD" id="cd00067">
    <property type="entry name" value="GAL4"/>
    <property type="match status" value="1"/>
</dbReference>
<evidence type="ECO:0000256" key="5">
    <source>
        <dbReference type="ARBA" id="ARBA00023242"/>
    </source>
</evidence>
<keyword evidence="5" id="KW-0539">Nucleus</keyword>
<evidence type="ECO:0000256" key="4">
    <source>
        <dbReference type="ARBA" id="ARBA00023163"/>
    </source>
</evidence>
<proteinExistence type="predicted"/>
<dbReference type="GO" id="GO:0045944">
    <property type="term" value="P:positive regulation of transcription by RNA polymerase II"/>
    <property type="evidence" value="ECO:0007669"/>
    <property type="project" value="TreeGrafter"/>
</dbReference>